<keyword evidence="3" id="KW-0472">Membrane</keyword>
<evidence type="ECO:0000256" key="3">
    <source>
        <dbReference type="SAM" id="Phobius"/>
    </source>
</evidence>
<feature type="region of interest" description="Disordered" evidence="2">
    <location>
        <begin position="1"/>
        <end position="60"/>
    </location>
</feature>
<dbReference type="PANTHER" id="PTHR23302:SF65">
    <property type="entry name" value="TRANSMEMBRANE CHANNEL-LIKE PROTEIN 2"/>
    <property type="match status" value="1"/>
</dbReference>
<keyword evidence="1" id="KW-0175">Coiled coil</keyword>
<feature type="coiled-coil region" evidence="1">
    <location>
        <begin position="109"/>
        <end position="136"/>
    </location>
</feature>
<dbReference type="OrthoDB" id="5831905at2759"/>
<keyword evidence="3" id="KW-1133">Transmembrane helix</keyword>
<evidence type="ECO:0000313" key="4">
    <source>
        <dbReference type="EMBL" id="PAV64998.1"/>
    </source>
</evidence>
<dbReference type="GO" id="GO:0005886">
    <property type="term" value="C:plasma membrane"/>
    <property type="evidence" value="ECO:0007669"/>
    <property type="project" value="InterPro"/>
</dbReference>
<evidence type="ECO:0000256" key="1">
    <source>
        <dbReference type="SAM" id="Coils"/>
    </source>
</evidence>
<organism evidence="5 6">
    <name type="scientific">Diploscapter pachys</name>
    <dbReference type="NCBI Taxonomy" id="2018661"/>
    <lineage>
        <taxon>Eukaryota</taxon>
        <taxon>Metazoa</taxon>
        <taxon>Ecdysozoa</taxon>
        <taxon>Nematoda</taxon>
        <taxon>Chromadorea</taxon>
        <taxon>Rhabditida</taxon>
        <taxon>Rhabditina</taxon>
        <taxon>Rhabditomorpha</taxon>
        <taxon>Rhabditoidea</taxon>
        <taxon>Rhabditidae</taxon>
        <taxon>Diploscapter</taxon>
    </lineage>
</organism>
<keyword evidence="3" id="KW-0812">Transmembrane</keyword>
<reference evidence="5 6" key="1">
    <citation type="journal article" date="2017" name="Curr. Biol.">
        <title>Genome architecture and evolution of a unichromosomal asexual nematode.</title>
        <authorList>
            <person name="Fradin H."/>
            <person name="Zegar C."/>
            <person name="Gutwein M."/>
            <person name="Lucas J."/>
            <person name="Kovtun M."/>
            <person name="Corcoran D."/>
            <person name="Baugh L.R."/>
            <person name="Kiontke K."/>
            <person name="Gunsalus K."/>
            <person name="Fitch D.H."/>
            <person name="Piano F."/>
        </authorList>
    </citation>
    <scope>NUCLEOTIDE SEQUENCE [LARGE SCALE GENOMIC DNA]</scope>
    <source>
        <strain evidence="5">PF1309</strain>
    </source>
</reference>
<evidence type="ECO:0000256" key="2">
    <source>
        <dbReference type="SAM" id="MobiDB-lite"/>
    </source>
</evidence>
<accession>A0A2A2K9Q9</accession>
<sequence length="233" mass="26849">MPRWFGSGATSSAAGGSRPGTRQSHELTRMDTEGAESAPSTKSITEGPVTSDEELESRMSRRSSVLADIISLFRRSSSVLMRPHTSNKFLQQDDYDDEEDEEAVKNMTKERILQAIQAKKEVINRLKEKNWRMQRKRRTLTVARRYLKRQEAKVSKLYLYKAAFGRFMAEVSRWLDNVKIYLIPWESKIKKIESHFGSVVSSYFTFLRWVLSINIAISAFMLLFVIIPEASIL</sequence>
<dbReference type="AlphaFoldDB" id="A0A2A2K9Q9"/>
<feature type="transmembrane region" description="Helical" evidence="3">
    <location>
        <begin position="206"/>
        <end position="227"/>
    </location>
</feature>
<keyword evidence="6" id="KW-1185">Reference proteome</keyword>
<evidence type="ECO:0000313" key="6">
    <source>
        <dbReference type="Proteomes" id="UP000218231"/>
    </source>
</evidence>
<evidence type="ECO:0000313" key="5">
    <source>
        <dbReference type="EMBL" id="PAV70642.1"/>
    </source>
</evidence>
<comment type="caution">
    <text evidence="5">The sequence shown here is derived from an EMBL/GenBank/DDBJ whole genome shotgun (WGS) entry which is preliminary data.</text>
</comment>
<dbReference type="InterPro" id="IPR038900">
    <property type="entry name" value="TMC"/>
</dbReference>
<gene>
    <name evidence="5" type="ORF">WR25_02045</name>
    <name evidence="4" type="ORF">WR25_08327</name>
</gene>
<dbReference type="STRING" id="2018661.A0A2A2K9Q9"/>
<dbReference type="GO" id="GO:0008381">
    <property type="term" value="F:mechanosensitive monoatomic ion channel activity"/>
    <property type="evidence" value="ECO:0007669"/>
    <property type="project" value="TreeGrafter"/>
</dbReference>
<feature type="compositionally biased region" description="Basic and acidic residues" evidence="2">
    <location>
        <begin position="23"/>
        <end position="32"/>
    </location>
</feature>
<dbReference type="EMBL" id="LIAE01010230">
    <property type="protein sequence ID" value="PAV64998.1"/>
    <property type="molecule type" value="Genomic_DNA"/>
</dbReference>
<feature type="compositionally biased region" description="Low complexity" evidence="2">
    <location>
        <begin position="1"/>
        <end position="16"/>
    </location>
</feature>
<protein>
    <submittedName>
        <fullName evidence="5">Uncharacterized protein</fullName>
    </submittedName>
</protein>
<proteinExistence type="predicted"/>
<name>A0A2A2K9Q9_9BILA</name>
<dbReference type="Proteomes" id="UP000218231">
    <property type="component" value="Unassembled WGS sequence"/>
</dbReference>
<dbReference type="EMBL" id="LIAE01009236">
    <property type="protein sequence ID" value="PAV70642.1"/>
    <property type="molecule type" value="Genomic_DNA"/>
</dbReference>
<dbReference type="PANTHER" id="PTHR23302">
    <property type="entry name" value="TRANSMEMBRANE CHANNEL-RELATED"/>
    <property type="match status" value="1"/>
</dbReference>